<name>E6PSH8_9ZZZZ</name>
<evidence type="ECO:0000313" key="1">
    <source>
        <dbReference type="EMBL" id="CBH97885.1"/>
    </source>
</evidence>
<gene>
    <name evidence="1" type="ORF">CARN2_3361</name>
</gene>
<comment type="caution">
    <text evidence="1">The sequence shown here is derived from an EMBL/GenBank/DDBJ whole genome shotgun (WGS) entry which is preliminary data.</text>
</comment>
<sequence length="80" mass="8582">MNNGYPDLVVSFGHSGPHGGALADRLVAVPARTIIFEMLFVINDLRALMGGGVGAPTTACDLRCWERQRHPTTAKSGYPE</sequence>
<dbReference type="AlphaFoldDB" id="E6PSH8"/>
<proteinExistence type="predicted"/>
<dbReference type="EMBL" id="CABM01000048">
    <property type="protein sequence ID" value="CBH97885.1"/>
    <property type="molecule type" value="Genomic_DNA"/>
</dbReference>
<reference evidence="1" key="1">
    <citation type="submission" date="2009-10" db="EMBL/GenBank/DDBJ databases">
        <title>Diversity of trophic interactions inside an arsenic-rich microbial ecosystem.</title>
        <authorList>
            <person name="Bertin P.N."/>
            <person name="Heinrich-Salmeron A."/>
            <person name="Pelletier E."/>
            <person name="Goulhen-Chollet F."/>
            <person name="Arsene-Ploetze F."/>
            <person name="Gallien S."/>
            <person name="Calteau A."/>
            <person name="Vallenet D."/>
            <person name="Casiot C."/>
            <person name="Chane-Woon-Ming B."/>
            <person name="Giloteaux L."/>
            <person name="Barakat M."/>
            <person name="Bonnefoy V."/>
            <person name="Bruneel O."/>
            <person name="Chandler M."/>
            <person name="Cleiss J."/>
            <person name="Duran R."/>
            <person name="Elbaz-Poulichet F."/>
            <person name="Fonknechten N."/>
            <person name="Lauga B."/>
            <person name="Mornico D."/>
            <person name="Ortet P."/>
            <person name="Schaeffer C."/>
            <person name="Siguier P."/>
            <person name="Alexander Thil Smith A."/>
            <person name="Van Dorsselaer A."/>
            <person name="Weissenbach J."/>
            <person name="Medigue C."/>
            <person name="Le Paslier D."/>
        </authorList>
    </citation>
    <scope>NUCLEOTIDE SEQUENCE</scope>
</reference>
<protein>
    <submittedName>
        <fullName evidence="1">Uncharacterized protein</fullName>
    </submittedName>
</protein>
<accession>E6PSH8</accession>
<organism evidence="1">
    <name type="scientific">mine drainage metagenome</name>
    <dbReference type="NCBI Taxonomy" id="410659"/>
    <lineage>
        <taxon>unclassified sequences</taxon>
        <taxon>metagenomes</taxon>
        <taxon>ecological metagenomes</taxon>
    </lineage>
</organism>